<dbReference type="InterPro" id="IPR000210">
    <property type="entry name" value="BTB/POZ_dom"/>
</dbReference>
<dbReference type="Proteomes" id="UP001591681">
    <property type="component" value="Unassembled WGS sequence"/>
</dbReference>
<keyword evidence="6" id="KW-1185">Reference proteome</keyword>
<dbReference type="SMART" id="SM00612">
    <property type="entry name" value="Kelch"/>
    <property type="match status" value="2"/>
</dbReference>
<protein>
    <recommendedName>
        <fullName evidence="4">BTB domain-containing protein</fullName>
    </recommendedName>
</protein>
<dbReference type="EMBL" id="JBHFQA010000003">
    <property type="protein sequence ID" value="KAL2101744.1"/>
    <property type="molecule type" value="Genomic_DNA"/>
</dbReference>
<dbReference type="Gene3D" id="1.25.40.420">
    <property type="match status" value="1"/>
</dbReference>
<dbReference type="Pfam" id="PF01344">
    <property type="entry name" value="Kelch_1"/>
    <property type="match status" value="1"/>
</dbReference>
<dbReference type="SUPFAM" id="SSF54695">
    <property type="entry name" value="POZ domain"/>
    <property type="match status" value="1"/>
</dbReference>
<dbReference type="InterPro" id="IPR015915">
    <property type="entry name" value="Kelch-typ_b-propeller"/>
</dbReference>
<dbReference type="Pfam" id="PF00651">
    <property type="entry name" value="BTB"/>
    <property type="match status" value="1"/>
</dbReference>
<feature type="compositionally biased region" description="Basic and acidic residues" evidence="3">
    <location>
        <begin position="629"/>
        <end position="641"/>
    </location>
</feature>
<evidence type="ECO:0000256" key="2">
    <source>
        <dbReference type="ARBA" id="ARBA00022737"/>
    </source>
</evidence>
<dbReference type="InterPro" id="IPR006652">
    <property type="entry name" value="Kelch_1"/>
</dbReference>
<dbReference type="SMART" id="SM00875">
    <property type="entry name" value="BACK"/>
    <property type="match status" value="1"/>
</dbReference>
<evidence type="ECO:0000313" key="6">
    <source>
        <dbReference type="Proteomes" id="UP001591681"/>
    </source>
</evidence>
<reference evidence="5 6" key="1">
    <citation type="submission" date="2024-09" db="EMBL/GenBank/DDBJ databases">
        <title>A chromosome-level genome assembly of Gray's grenadier anchovy, Coilia grayii.</title>
        <authorList>
            <person name="Fu Z."/>
        </authorList>
    </citation>
    <scope>NUCLEOTIDE SEQUENCE [LARGE SCALE GENOMIC DNA]</scope>
    <source>
        <strain evidence="5">G4</strain>
        <tissue evidence="5">Muscle</tissue>
    </source>
</reference>
<proteinExistence type="predicted"/>
<dbReference type="Pfam" id="PF07707">
    <property type="entry name" value="BACK"/>
    <property type="match status" value="1"/>
</dbReference>
<dbReference type="PANTHER" id="PTHR45632:SF30">
    <property type="entry name" value="BTB DOMAIN-CONTAINING PROTEIN"/>
    <property type="match status" value="1"/>
</dbReference>
<keyword evidence="1" id="KW-0880">Kelch repeat</keyword>
<accession>A0ABD1KRE7</accession>
<dbReference type="InterPro" id="IPR011333">
    <property type="entry name" value="SKP1/BTB/POZ_sf"/>
</dbReference>
<dbReference type="Gene3D" id="3.30.710.10">
    <property type="entry name" value="Potassium Channel Kv1.1, Chain A"/>
    <property type="match status" value="1"/>
</dbReference>
<sequence>MSLTSTLCVCACVRRRVFMFVCLCASLFNRTPLLRLLRTRPAEGGMAAAVPNSEDAGRSGSCVGASGAASSLSGEVDSEEAEEFTSSSHCSELSRRQNEQRKQGLFCDVTLAFSGGASPGDVGNTFELMAHRSVLSAATDYFSPLLGGQYSESVSGRVEMKEWSSEKGPDRETVESVIQFMYTGEIRVSSANVHEVLELADRFLLSQLKEFCGEFLLRRLRVCNCVAVHSLAHTYSLQRLTQRAAALVRSHFQQVALEEEFATLPLPLVRAWLADGEVAVATEEVLLEVLLQWVRGDEDGRRHHFLELFSLLRLAVMRPSFLWRLAREEVLVRESAPCLQRVAQALEAQALGGEGAGPWHLPANQPRTGQEMDVIMLVGGVSEGGDYLSECVGYFLAEERWVHLPHIHTHLDGHALATTDTHVYVAGSMDPAFAKSVERYCPARNTWEQVSSLPTRKHSFGLVCVGESLYSIGGHGNLSAGSKEVGVYTAHEDRWVSAEPAPRILREVKALSVAERYVYVTGRTPAGDGEDALHTVTARYDTLLRSWSKLPQLPLLDNYCAFQTAVSSTPFYHTSSFCPQRYAHLSHQGEPPYTHLSQQKEPHYTHTPLRDQEARSSTGVGGEEEEEERSGGQEKEQEESGRSGGRPLEALLDTLPPEVLGVEGAAVCCYSDDVFVLGGWRGGEGGDRPCRREAYRYCARRKRWTLLPPLPHPRTRAAACHLRIPYRFLIGQQTFPPPHNLTRHRDRMHQIQQLQRRTLTLRRQLQSQIEC</sequence>
<evidence type="ECO:0000256" key="1">
    <source>
        <dbReference type="ARBA" id="ARBA00022441"/>
    </source>
</evidence>
<dbReference type="PANTHER" id="PTHR45632">
    <property type="entry name" value="LD33804P"/>
    <property type="match status" value="1"/>
</dbReference>
<dbReference type="AlphaFoldDB" id="A0ABD1KRE7"/>
<evidence type="ECO:0000313" key="5">
    <source>
        <dbReference type="EMBL" id="KAL2101744.1"/>
    </source>
</evidence>
<dbReference type="PROSITE" id="PS50097">
    <property type="entry name" value="BTB"/>
    <property type="match status" value="1"/>
</dbReference>
<dbReference type="SUPFAM" id="SSF117281">
    <property type="entry name" value="Kelch motif"/>
    <property type="match status" value="2"/>
</dbReference>
<dbReference type="InterPro" id="IPR011705">
    <property type="entry name" value="BACK"/>
</dbReference>
<name>A0ABD1KRE7_9TELE</name>
<feature type="compositionally biased region" description="Basic and acidic residues" evidence="3">
    <location>
        <begin position="598"/>
        <end position="614"/>
    </location>
</feature>
<organism evidence="5 6">
    <name type="scientific">Coilia grayii</name>
    <name type="common">Gray's grenadier anchovy</name>
    <dbReference type="NCBI Taxonomy" id="363190"/>
    <lineage>
        <taxon>Eukaryota</taxon>
        <taxon>Metazoa</taxon>
        <taxon>Chordata</taxon>
        <taxon>Craniata</taxon>
        <taxon>Vertebrata</taxon>
        <taxon>Euteleostomi</taxon>
        <taxon>Actinopterygii</taxon>
        <taxon>Neopterygii</taxon>
        <taxon>Teleostei</taxon>
        <taxon>Clupei</taxon>
        <taxon>Clupeiformes</taxon>
        <taxon>Clupeoidei</taxon>
        <taxon>Engraulidae</taxon>
        <taxon>Coilinae</taxon>
        <taxon>Coilia</taxon>
    </lineage>
</organism>
<dbReference type="SMART" id="SM00225">
    <property type="entry name" value="BTB"/>
    <property type="match status" value="1"/>
</dbReference>
<evidence type="ECO:0000256" key="3">
    <source>
        <dbReference type="SAM" id="MobiDB-lite"/>
    </source>
</evidence>
<feature type="domain" description="BTB" evidence="4">
    <location>
        <begin position="107"/>
        <end position="190"/>
    </location>
</feature>
<gene>
    <name evidence="5" type="ORF">ACEWY4_003505</name>
</gene>
<dbReference type="Gene3D" id="2.120.10.80">
    <property type="entry name" value="Kelch-type beta propeller"/>
    <property type="match status" value="2"/>
</dbReference>
<keyword evidence="2" id="KW-0677">Repeat</keyword>
<comment type="caution">
    <text evidence="5">The sequence shown here is derived from an EMBL/GenBank/DDBJ whole genome shotgun (WGS) entry which is preliminary data.</text>
</comment>
<evidence type="ECO:0000259" key="4">
    <source>
        <dbReference type="PROSITE" id="PS50097"/>
    </source>
</evidence>
<feature type="region of interest" description="Disordered" evidence="3">
    <location>
        <begin position="589"/>
        <end position="649"/>
    </location>
</feature>